<reference evidence="5" key="3">
    <citation type="submission" date="2023-06" db="EMBL/GenBank/DDBJ databases">
        <authorList>
            <person name="Lucena T."/>
            <person name="Sun Q."/>
        </authorList>
    </citation>
    <scope>NUCLEOTIDE SEQUENCE</scope>
    <source>
        <strain evidence="5">CECT 8670</strain>
    </source>
</reference>
<reference evidence="5 7" key="1">
    <citation type="journal article" date="2014" name="Int. J. Syst. Evol. Microbiol.">
        <title>Complete genome sequence of Corynebacterium casei LMG S-19264T (=DSM 44701T), isolated from a smear-ripened cheese.</title>
        <authorList>
            <consortium name="US DOE Joint Genome Institute (JGI-PGF)"/>
            <person name="Walter F."/>
            <person name="Albersmeier A."/>
            <person name="Kalinowski J."/>
            <person name="Ruckert C."/>
        </authorList>
    </citation>
    <scope>NUCLEOTIDE SEQUENCE [LARGE SCALE GENOMIC DNA]</scope>
    <source>
        <strain evidence="5 7">CECT 8670</strain>
    </source>
</reference>
<evidence type="ECO:0000259" key="3">
    <source>
        <dbReference type="Pfam" id="PF18962"/>
    </source>
</evidence>
<evidence type="ECO:0000313" key="7">
    <source>
        <dbReference type="Proteomes" id="UP001228636"/>
    </source>
</evidence>
<dbReference type="Pfam" id="PF18962">
    <property type="entry name" value="Por_Secre_tail"/>
    <property type="match status" value="1"/>
</dbReference>
<evidence type="ECO:0000313" key="4">
    <source>
        <dbReference type="EMBL" id="AUC23483.1"/>
    </source>
</evidence>
<dbReference type="EMBL" id="JAUFQH010000006">
    <property type="protein sequence ID" value="MDN3619577.1"/>
    <property type="molecule type" value="Genomic_DNA"/>
</dbReference>
<feature type="domain" description="Secretion system C-terminal sorting" evidence="3">
    <location>
        <begin position="356"/>
        <end position="424"/>
    </location>
</feature>
<protein>
    <submittedName>
        <fullName evidence="5">T9SS type A sorting domain-containing protein</fullName>
    </submittedName>
</protein>
<dbReference type="Proteomes" id="UP001228636">
    <property type="component" value="Unassembled WGS sequence"/>
</dbReference>
<feature type="signal peptide" evidence="2">
    <location>
        <begin position="1"/>
        <end position="20"/>
    </location>
</feature>
<keyword evidence="6" id="KW-1185">Reference proteome</keyword>
<evidence type="ECO:0000256" key="2">
    <source>
        <dbReference type="SAM" id="SignalP"/>
    </source>
</evidence>
<evidence type="ECO:0000313" key="6">
    <source>
        <dbReference type="Proteomes" id="UP000232721"/>
    </source>
</evidence>
<feature type="chain" id="PRO_5042571157" evidence="2">
    <location>
        <begin position="21"/>
        <end position="426"/>
    </location>
</feature>
<proteinExistence type="predicted"/>
<reference evidence="4 6" key="2">
    <citation type="submission" date="2017-02" db="EMBL/GenBank/DDBJ databases">
        <title>Trade-off between light-utilization and light-protection in marine flavobacteria.</title>
        <authorList>
            <person name="Kumagai Y."/>
            <person name="Yoshizawa S."/>
            <person name="Kogure K."/>
            <person name="Iwasaki W."/>
        </authorList>
    </citation>
    <scope>NUCLEOTIDE SEQUENCE [LARGE SCALE GENOMIC DNA]</scope>
    <source>
        <strain evidence="4 6">KCTC 23670</strain>
    </source>
</reference>
<organism evidence="5 7">
    <name type="scientific">Polaribacter sejongensis</name>
    <dbReference type="NCBI Taxonomy" id="985043"/>
    <lineage>
        <taxon>Bacteria</taxon>
        <taxon>Pseudomonadati</taxon>
        <taxon>Bacteroidota</taxon>
        <taxon>Flavobacteriia</taxon>
        <taxon>Flavobacteriales</taxon>
        <taxon>Flavobacteriaceae</taxon>
    </lineage>
</organism>
<keyword evidence="1 2" id="KW-0732">Signal</keyword>
<evidence type="ECO:0000256" key="1">
    <source>
        <dbReference type="ARBA" id="ARBA00022729"/>
    </source>
</evidence>
<dbReference type="InterPro" id="IPR026444">
    <property type="entry name" value="Secre_tail"/>
</dbReference>
<gene>
    <name evidence="4" type="ORF">BTO15_15865</name>
    <name evidence="5" type="ORF">QWY81_08945</name>
</gene>
<evidence type="ECO:0000313" key="5">
    <source>
        <dbReference type="EMBL" id="MDN3619577.1"/>
    </source>
</evidence>
<dbReference type="AlphaFoldDB" id="A0AAJ1QWZ5"/>
<dbReference type="RefSeq" id="WP_165730939.1">
    <property type="nucleotide sequence ID" value="NZ_CP019336.1"/>
</dbReference>
<dbReference type="Proteomes" id="UP000232721">
    <property type="component" value="Chromosome"/>
</dbReference>
<dbReference type="NCBIfam" id="TIGR04183">
    <property type="entry name" value="Por_Secre_tail"/>
    <property type="match status" value="1"/>
</dbReference>
<dbReference type="EMBL" id="CP019336">
    <property type="protein sequence ID" value="AUC23483.1"/>
    <property type="molecule type" value="Genomic_DNA"/>
</dbReference>
<accession>A0AAJ1QWZ5</accession>
<name>A0AAJ1QWZ5_9FLAO</name>
<sequence length="426" mass="45198">MKKITFLLMSLIGISAITNAQVTATGSYSSDATVTITNVTTDEDNGDGFGDGAKLIDGSDATSETETAYFTFDGTMENGADYTINTTLYNVTNNFCIVSVALYNKTDGTELAITSTQTSGVSNGLQGMSSTSVDKIVAMELMYTATATDIGDVLEVRFIKTQASAARNYAIDVLKLNGTAVSVATTTFSETGNWSAIGDVELSNTNTDADNGDGVADGALYADVQAAVLGNGSAFTFDETMEEGDAYSVVTKMYITNTCYTVIDVSLFNVTSGVQLTTFKANIPNNTTVLEVSLSYTALASDEGDVLELRYESAHGSPNVCRDYSIDNVAINGSVISLSLAVASTEDAILGKNISIFPNPAEDIINIKNESTINIKSIKLTDITGREVLNGDFKKTIDVASFSRGIYLLKLESELGNYTTKKLILK</sequence>